<reference evidence="4" key="1">
    <citation type="submission" date="2019-02" db="EMBL/GenBank/DDBJ databases">
        <authorList>
            <person name="Gruber-Vodicka R. H."/>
            <person name="Seah K. B. B."/>
        </authorList>
    </citation>
    <scope>NUCLEOTIDE SEQUENCE</scope>
    <source>
        <strain evidence="3">BECK_BZ123</strain>
        <strain evidence="4">BECK_BZ125</strain>
    </source>
</reference>
<proteinExistence type="predicted"/>
<organism evidence="4">
    <name type="scientific">Candidatus Kentrum sp. TC</name>
    <dbReference type="NCBI Taxonomy" id="2126339"/>
    <lineage>
        <taxon>Bacteria</taxon>
        <taxon>Pseudomonadati</taxon>
        <taxon>Pseudomonadota</taxon>
        <taxon>Gammaproteobacteria</taxon>
        <taxon>Candidatus Kentrum</taxon>
    </lineage>
</organism>
<dbReference type="AlphaFoldDB" id="A0A450Y7X7"/>
<evidence type="ECO:0000313" key="3">
    <source>
        <dbReference type="EMBL" id="VFK37454.1"/>
    </source>
</evidence>
<keyword evidence="4" id="KW-0808">Transferase</keyword>
<dbReference type="PANTHER" id="PTHR12526">
    <property type="entry name" value="GLYCOSYLTRANSFERASE"/>
    <property type="match status" value="1"/>
</dbReference>
<accession>A0A450Y7X7</accession>
<evidence type="ECO:0000259" key="1">
    <source>
        <dbReference type="Pfam" id="PF00534"/>
    </source>
</evidence>
<dbReference type="InterPro" id="IPR001296">
    <property type="entry name" value="Glyco_trans_1"/>
</dbReference>
<feature type="domain" description="Glycosyl transferase family 1" evidence="1">
    <location>
        <begin position="188"/>
        <end position="344"/>
    </location>
</feature>
<feature type="domain" description="Glycosyltransferase subfamily 4-like N-terminal" evidence="2">
    <location>
        <begin position="18"/>
        <end position="171"/>
    </location>
</feature>
<sequence length="379" mass="43473">MVRKPLTVMQLLPAMDAGGVEKGTLELSRYLVRHGHRAIVISDGGRMLPALLDSGIEHLCWNIGKKSPRTLRWAPRLRAKLREYEPDILHLRSRLPAWIGYLAWRGMSPERRPHLITTVHGMYTVGRYSAIMTRGERVIAVSEATRDYIRNHYPAVPSNRIRVIHRGVEPSDYPYGYYPSDNWQRDWFATYPLTRNKYLLTLPARITRLKGHEDFIEVIRKLKERGLPVHGLIVGAPHPRKHRYFMEIQKRIASAQLMRDISLTGHRGDLREIMAVSKVVLSLSREPESFGRTTIEALSLGIPVAGFNHGGVGEQLREVFPQGRVAVGDIPSVVEKIEDWFREPPIVPMQHPFHLQSMLRKTVQLYEEVVSHGFGYARK</sequence>
<evidence type="ECO:0000313" key="4">
    <source>
        <dbReference type="EMBL" id="VFK37615.1"/>
    </source>
</evidence>
<protein>
    <submittedName>
        <fullName evidence="4">Glycosyltransferase involved in cell wall bisynthesis</fullName>
    </submittedName>
</protein>
<name>A0A450Y7X7_9GAMM</name>
<dbReference type="InterPro" id="IPR028098">
    <property type="entry name" value="Glyco_trans_4-like_N"/>
</dbReference>
<dbReference type="EMBL" id="CAADFS010000001">
    <property type="protein sequence ID" value="VFK37454.1"/>
    <property type="molecule type" value="Genomic_DNA"/>
</dbReference>
<dbReference type="PANTHER" id="PTHR12526:SF638">
    <property type="entry name" value="SPORE COAT PROTEIN SA"/>
    <property type="match status" value="1"/>
</dbReference>
<gene>
    <name evidence="3" type="ORF">BECKTC1821D_GA0114238_100184</name>
    <name evidence="4" type="ORF">BECKTC1821E_GA0114239_100136</name>
</gene>
<dbReference type="Gene3D" id="3.40.50.2000">
    <property type="entry name" value="Glycogen Phosphorylase B"/>
    <property type="match status" value="2"/>
</dbReference>
<dbReference type="EMBL" id="CAADFT010000001">
    <property type="protein sequence ID" value="VFK37615.1"/>
    <property type="molecule type" value="Genomic_DNA"/>
</dbReference>
<dbReference type="SUPFAM" id="SSF53756">
    <property type="entry name" value="UDP-Glycosyltransferase/glycogen phosphorylase"/>
    <property type="match status" value="1"/>
</dbReference>
<dbReference type="GO" id="GO:1901135">
    <property type="term" value="P:carbohydrate derivative metabolic process"/>
    <property type="evidence" value="ECO:0007669"/>
    <property type="project" value="UniProtKB-ARBA"/>
</dbReference>
<evidence type="ECO:0000259" key="2">
    <source>
        <dbReference type="Pfam" id="PF13439"/>
    </source>
</evidence>
<dbReference type="Pfam" id="PF00534">
    <property type="entry name" value="Glycos_transf_1"/>
    <property type="match status" value="1"/>
</dbReference>
<dbReference type="GO" id="GO:0016757">
    <property type="term" value="F:glycosyltransferase activity"/>
    <property type="evidence" value="ECO:0007669"/>
    <property type="project" value="InterPro"/>
</dbReference>
<dbReference type="Pfam" id="PF13439">
    <property type="entry name" value="Glyco_transf_4"/>
    <property type="match status" value="1"/>
</dbReference>